<proteinExistence type="predicted"/>
<name>A0A8S0ZH07_ARCPL</name>
<feature type="compositionally biased region" description="Low complexity" evidence="1">
    <location>
        <begin position="128"/>
        <end position="137"/>
    </location>
</feature>
<evidence type="ECO:0000313" key="3">
    <source>
        <dbReference type="Proteomes" id="UP000494256"/>
    </source>
</evidence>
<dbReference type="EMBL" id="CADEBD010000289">
    <property type="protein sequence ID" value="CAB3232168.1"/>
    <property type="molecule type" value="Genomic_DNA"/>
</dbReference>
<feature type="region of interest" description="Disordered" evidence="1">
    <location>
        <begin position="493"/>
        <end position="512"/>
    </location>
</feature>
<feature type="compositionally biased region" description="Low complexity" evidence="1">
    <location>
        <begin position="628"/>
        <end position="637"/>
    </location>
</feature>
<dbReference type="OrthoDB" id="313308at2759"/>
<feature type="compositionally biased region" description="Low complexity" evidence="1">
    <location>
        <begin position="503"/>
        <end position="512"/>
    </location>
</feature>
<feature type="region of interest" description="Disordered" evidence="1">
    <location>
        <begin position="617"/>
        <end position="637"/>
    </location>
</feature>
<accession>A0A8S0ZH07</accession>
<dbReference type="Proteomes" id="UP000494256">
    <property type="component" value="Unassembled WGS sequence"/>
</dbReference>
<reference evidence="2 3" key="1">
    <citation type="submission" date="2020-04" db="EMBL/GenBank/DDBJ databases">
        <authorList>
            <person name="Wallbank WR R."/>
            <person name="Pardo Diaz C."/>
            <person name="Kozak K."/>
            <person name="Martin S."/>
            <person name="Jiggins C."/>
            <person name="Moest M."/>
            <person name="Warren A I."/>
            <person name="Byers J.R.P. K."/>
            <person name="Montejo-Kovacevich G."/>
            <person name="Yen C E."/>
        </authorList>
    </citation>
    <scope>NUCLEOTIDE SEQUENCE [LARGE SCALE GENOMIC DNA]</scope>
</reference>
<dbReference type="AlphaFoldDB" id="A0A8S0ZH07"/>
<evidence type="ECO:0000256" key="1">
    <source>
        <dbReference type="SAM" id="MobiDB-lite"/>
    </source>
</evidence>
<feature type="region of interest" description="Disordered" evidence="1">
    <location>
        <begin position="368"/>
        <end position="387"/>
    </location>
</feature>
<feature type="compositionally biased region" description="Low complexity" evidence="1">
    <location>
        <begin position="253"/>
        <end position="262"/>
    </location>
</feature>
<sequence length="738" mass="80271">MRIDLQMVGPTPAGAPRRELLQYIRTVRVWSYLVVVPALGGERGLRQRGQRVAQQARLAASSSSIYEQCECGATLWSSRRSEASAACGSAASAWRSRRASPRAPPVYTNSASVELPCGRPGARRRARPAAARPARGAAGAPRRELLQYIRTVRVWSYLVVVPALGGERGLRQRGQRVAQQARLAASSSSIYEQCECGATLWSSRRSEASAACGSAASAWRSRRASPRAPPVYTNSASVELPCGRPGARRRARPAAARPARGAAGAPRRELLQYIRTVRVWSYLVVVPALGGERGLRQRGQRVAQQARLAASSSSIYEQCECGATLWSSRRSEASAACGSAASAWRSRRASPRAPPVYTNSASVELPCGRPGARRRARPAAARPARGAAGAPRRELLQYIRTVRVWSYLVVVPALGGERGLRQRGQRVAQQARLAASSSSIYEQCECGATLWSSRRSEASAACGSAASAWRSRRASPRAPPVYTNSASVELPCGRPGARRRARPAAARPARGAAGAPRRELLQYIRTVRVWSYLVVVPALGGERGLRQRGQRVAQQARLAASSSSIYEQCECGATLWSSRRSEASAACGSAASAWRSRRASPRAPPVYTNSASVELPCGRPGARRRARPAAARPARGAAGAPRRELLQYIRTVRVWSYLVVVPALGGERGLRQRGQRVAQQARLAAQLARELRRVLLQELAALRAPRRRALQRHDALDQRLPVRRPDLRHEIRHMQIRR</sequence>
<feature type="compositionally biased region" description="Low complexity" evidence="1">
    <location>
        <begin position="378"/>
        <end position="387"/>
    </location>
</feature>
<organism evidence="2 3">
    <name type="scientific">Arctia plantaginis</name>
    <name type="common">Wood tiger moth</name>
    <name type="synonym">Phalaena plantaginis</name>
    <dbReference type="NCBI Taxonomy" id="874455"/>
    <lineage>
        <taxon>Eukaryota</taxon>
        <taxon>Metazoa</taxon>
        <taxon>Ecdysozoa</taxon>
        <taxon>Arthropoda</taxon>
        <taxon>Hexapoda</taxon>
        <taxon>Insecta</taxon>
        <taxon>Pterygota</taxon>
        <taxon>Neoptera</taxon>
        <taxon>Endopterygota</taxon>
        <taxon>Lepidoptera</taxon>
        <taxon>Glossata</taxon>
        <taxon>Ditrysia</taxon>
        <taxon>Noctuoidea</taxon>
        <taxon>Erebidae</taxon>
        <taxon>Arctiinae</taxon>
        <taxon>Arctia</taxon>
    </lineage>
</organism>
<feature type="region of interest" description="Disordered" evidence="1">
    <location>
        <begin position="243"/>
        <end position="262"/>
    </location>
</feature>
<protein>
    <submittedName>
        <fullName evidence="2">Uncharacterized protein</fullName>
    </submittedName>
</protein>
<gene>
    <name evidence="2" type="ORF">APLA_LOCUS5542</name>
</gene>
<comment type="caution">
    <text evidence="2">The sequence shown here is derived from an EMBL/GenBank/DDBJ whole genome shotgun (WGS) entry which is preliminary data.</text>
</comment>
<feature type="region of interest" description="Disordered" evidence="1">
    <location>
        <begin position="118"/>
        <end position="137"/>
    </location>
</feature>
<evidence type="ECO:0000313" key="2">
    <source>
        <dbReference type="EMBL" id="CAB3232168.1"/>
    </source>
</evidence>